<dbReference type="SUPFAM" id="SSF46785">
    <property type="entry name" value="Winged helix' DNA-binding domain"/>
    <property type="match status" value="1"/>
</dbReference>
<dbReference type="PANTHER" id="PTHR30136">
    <property type="entry name" value="HELIX-TURN-HELIX TRANSCRIPTIONAL REGULATOR, ICLR FAMILY"/>
    <property type="match status" value="1"/>
</dbReference>
<dbReference type="Proteomes" id="UP000265962">
    <property type="component" value="Unassembled WGS sequence"/>
</dbReference>
<dbReference type="InterPro" id="IPR029016">
    <property type="entry name" value="GAF-like_dom_sf"/>
</dbReference>
<dbReference type="Pfam" id="PF01614">
    <property type="entry name" value="IclR_C"/>
    <property type="match status" value="1"/>
</dbReference>
<sequence>MAGVTNGPAHIEAIDRALVLLEDLSEAGAGGASLADICARVGMNKSTAYRALTTMRGRDYVQQDPRTGNYGLGPAALMLSSRYFDDDALASGMHPAIVALSREVDELVHLGVMKGDKIVYLDKVEPSRTIRVWSDIGRTVPVCNTALGRAILAFTDVERQQLSAYIPAGADVGPEHLWQMVEFARERGYSYENEENEPGIACLGVPLLRGDHPVAALSVTTFASTFTPGRRAELVRAIADVVPPLLPGGLRLPELRA</sequence>
<evidence type="ECO:0000256" key="3">
    <source>
        <dbReference type="ARBA" id="ARBA00023163"/>
    </source>
</evidence>
<accession>A0A375I0P1</accession>
<name>A0A375I0P1_9ACTN</name>
<evidence type="ECO:0000256" key="1">
    <source>
        <dbReference type="ARBA" id="ARBA00023015"/>
    </source>
</evidence>
<dbReference type="SMART" id="SM00346">
    <property type="entry name" value="HTH_ICLR"/>
    <property type="match status" value="1"/>
</dbReference>
<evidence type="ECO:0000259" key="5">
    <source>
        <dbReference type="PROSITE" id="PS51078"/>
    </source>
</evidence>
<dbReference type="InterPro" id="IPR036388">
    <property type="entry name" value="WH-like_DNA-bd_sf"/>
</dbReference>
<feature type="domain" description="IclR-ED" evidence="5">
    <location>
        <begin position="75"/>
        <end position="257"/>
    </location>
</feature>
<proteinExistence type="predicted"/>
<evidence type="ECO:0000259" key="4">
    <source>
        <dbReference type="PROSITE" id="PS51077"/>
    </source>
</evidence>
<dbReference type="RefSeq" id="WP_182858508.1">
    <property type="nucleotide sequence ID" value="NZ_OMOH01000001.1"/>
</dbReference>
<dbReference type="AlphaFoldDB" id="A0A375I0P1"/>
<dbReference type="PROSITE" id="PS51078">
    <property type="entry name" value="ICLR_ED"/>
    <property type="match status" value="1"/>
</dbReference>
<dbReference type="InterPro" id="IPR014757">
    <property type="entry name" value="Tscrpt_reg_IclR_C"/>
</dbReference>
<evidence type="ECO:0000256" key="2">
    <source>
        <dbReference type="ARBA" id="ARBA00023125"/>
    </source>
</evidence>
<keyword evidence="2" id="KW-0238">DNA-binding</keyword>
<feature type="domain" description="HTH iclR-type" evidence="4">
    <location>
        <begin position="11"/>
        <end position="74"/>
    </location>
</feature>
<dbReference type="Gene3D" id="1.10.10.10">
    <property type="entry name" value="Winged helix-like DNA-binding domain superfamily/Winged helix DNA-binding domain"/>
    <property type="match status" value="1"/>
</dbReference>
<dbReference type="GO" id="GO:0003700">
    <property type="term" value="F:DNA-binding transcription factor activity"/>
    <property type="evidence" value="ECO:0007669"/>
    <property type="project" value="TreeGrafter"/>
</dbReference>
<dbReference type="Pfam" id="PF09339">
    <property type="entry name" value="HTH_IclR"/>
    <property type="match status" value="1"/>
</dbReference>
<dbReference type="PROSITE" id="PS51077">
    <property type="entry name" value="HTH_ICLR"/>
    <property type="match status" value="1"/>
</dbReference>
<dbReference type="InterPro" id="IPR036390">
    <property type="entry name" value="WH_DNA-bd_sf"/>
</dbReference>
<keyword evidence="3" id="KW-0804">Transcription</keyword>
<keyword evidence="7" id="KW-1185">Reference proteome</keyword>
<gene>
    <name evidence="6" type="ORF">PROPJV5_0152</name>
</gene>
<dbReference type="SUPFAM" id="SSF55781">
    <property type="entry name" value="GAF domain-like"/>
    <property type="match status" value="1"/>
</dbReference>
<dbReference type="GO" id="GO:0045892">
    <property type="term" value="P:negative regulation of DNA-templated transcription"/>
    <property type="evidence" value="ECO:0007669"/>
    <property type="project" value="TreeGrafter"/>
</dbReference>
<dbReference type="PANTHER" id="PTHR30136:SF35">
    <property type="entry name" value="HTH-TYPE TRANSCRIPTIONAL REGULATOR RV1719"/>
    <property type="match status" value="1"/>
</dbReference>
<evidence type="ECO:0000313" key="7">
    <source>
        <dbReference type="Proteomes" id="UP000265962"/>
    </source>
</evidence>
<dbReference type="EMBL" id="OMOH01000001">
    <property type="protein sequence ID" value="SPF67141.1"/>
    <property type="molecule type" value="Genomic_DNA"/>
</dbReference>
<dbReference type="GO" id="GO:0003677">
    <property type="term" value="F:DNA binding"/>
    <property type="evidence" value="ECO:0007669"/>
    <property type="project" value="UniProtKB-KW"/>
</dbReference>
<dbReference type="InterPro" id="IPR050707">
    <property type="entry name" value="HTH_MetabolicPath_Reg"/>
</dbReference>
<dbReference type="InterPro" id="IPR005471">
    <property type="entry name" value="Tscrpt_reg_IclR_N"/>
</dbReference>
<reference evidence="7" key="1">
    <citation type="submission" date="2018-02" db="EMBL/GenBank/DDBJ databases">
        <authorList>
            <person name="Hornung B."/>
        </authorList>
    </citation>
    <scope>NUCLEOTIDE SEQUENCE [LARGE SCALE GENOMIC DNA]</scope>
</reference>
<dbReference type="Gene3D" id="3.30.450.40">
    <property type="match status" value="1"/>
</dbReference>
<evidence type="ECO:0000313" key="6">
    <source>
        <dbReference type="EMBL" id="SPF67141.1"/>
    </source>
</evidence>
<protein>
    <submittedName>
        <fullName evidence="6">GAF domain-like</fullName>
    </submittedName>
</protein>
<organism evidence="6 7">
    <name type="scientific">Propionibacterium ruminifibrarum</name>
    <dbReference type="NCBI Taxonomy" id="1962131"/>
    <lineage>
        <taxon>Bacteria</taxon>
        <taxon>Bacillati</taxon>
        <taxon>Actinomycetota</taxon>
        <taxon>Actinomycetes</taxon>
        <taxon>Propionibacteriales</taxon>
        <taxon>Propionibacteriaceae</taxon>
        <taxon>Propionibacterium</taxon>
    </lineage>
</organism>
<keyword evidence="1" id="KW-0805">Transcription regulation</keyword>